<name>A0A158KXG7_9BURK</name>
<organism evidence="2 3">
    <name type="scientific">Caballeronia choica</name>
    <dbReference type="NCBI Taxonomy" id="326476"/>
    <lineage>
        <taxon>Bacteria</taxon>
        <taxon>Pseudomonadati</taxon>
        <taxon>Pseudomonadota</taxon>
        <taxon>Betaproteobacteria</taxon>
        <taxon>Burkholderiales</taxon>
        <taxon>Burkholderiaceae</taxon>
        <taxon>Caballeronia</taxon>
    </lineage>
</organism>
<comment type="caution">
    <text evidence="2">The sequence shown here is derived from an EMBL/GenBank/DDBJ whole genome shotgun (WGS) entry which is preliminary data.</text>
</comment>
<dbReference type="GO" id="GO:0016740">
    <property type="term" value="F:transferase activity"/>
    <property type="evidence" value="ECO:0007669"/>
    <property type="project" value="UniProtKB-KW"/>
</dbReference>
<evidence type="ECO:0000313" key="2">
    <source>
        <dbReference type="EMBL" id="SAL85858.1"/>
    </source>
</evidence>
<accession>A0A158KXG7</accession>
<protein>
    <submittedName>
        <fullName evidence="2">Glycosyl transferase family protein</fullName>
    </submittedName>
</protein>
<dbReference type="Proteomes" id="UP000054770">
    <property type="component" value="Unassembled WGS sequence"/>
</dbReference>
<evidence type="ECO:0000313" key="3">
    <source>
        <dbReference type="Proteomes" id="UP000054770"/>
    </source>
</evidence>
<keyword evidence="3" id="KW-1185">Reference proteome</keyword>
<feature type="region of interest" description="Disordered" evidence="1">
    <location>
        <begin position="105"/>
        <end position="127"/>
    </location>
</feature>
<sequence length="127" mass="14204">MFVSMMRDIVHYEMVQVAGPTSHSLDDPATRHAYLTRFADQESRLYMRRFYRKYQLKTADEALTLLLRDVRKSPSKIATILRSVAPAETQARFDAYMRAALRGTPAAGLPDEDLASSIASTASTSST</sequence>
<dbReference type="AlphaFoldDB" id="A0A158KXG7"/>
<reference evidence="2" key="1">
    <citation type="submission" date="2016-01" db="EMBL/GenBank/DDBJ databases">
        <authorList>
            <person name="Peeters C."/>
        </authorList>
    </citation>
    <scope>NUCLEOTIDE SEQUENCE [LARGE SCALE GENOMIC DNA]</scope>
    <source>
        <strain evidence="2">LMG 22940</strain>
    </source>
</reference>
<proteinExistence type="predicted"/>
<keyword evidence="2" id="KW-0808">Transferase</keyword>
<gene>
    <name evidence="2" type="ORF">AWB68_07827</name>
</gene>
<evidence type="ECO:0000256" key="1">
    <source>
        <dbReference type="SAM" id="MobiDB-lite"/>
    </source>
</evidence>
<dbReference type="EMBL" id="FCON02000203">
    <property type="protein sequence ID" value="SAL85858.1"/>
    <property type="molecule type" value="Genomic_DNA"/>
</dbReference>
<feature type="compositionally biased region" description="Low complexity" evidence="1">
    <location>
        <begin position="115"/>
        <end position="127"/>
    </location>
</feature>